<keyword evidence="2" id="KW-1185">Reference proteome</keyword>
<name>A0AAV4U240_9ARAC</name>
<dbReference type="Proteomes" id="UP001054837">
    <property type="component" value="Unassembled WGS sequence"/>
</dbReference>
<organism evidence="1 2">
    <name type="scientific">Caerostris darwini</name>
    <dbReference type="NCBI Taxonomy" id="1538125"/>
    <lineage>
        <taxon>Eukaryota</taxon>
        <taxon>Metazoa</taxon>
        <taxon>Ecdysozoa</taxon>
        <taxon>Arthropoda</taxon>
        <taxon>Chelicerata</taxon>
        <taxon>Arachnida</taxon>
        <taxon>Araneae</taxon>
        <taxon>Araneomorphae</taxon>
        <taxon>Entelegynae</taxon>
        <taxon>Araneoidea</taxon>
        <taxon>Araneidae</taxon>
        <taxon>Caerostris</taxon>
    </lineage>
</organism>
<dbReference type="AlphaFoldDB" id="A0AAV4U240"/>
<protein>
    <submittedName>
        <fullName evidence="1">Uncharacterized protein</fullName>
    </submittedName>
</protein>
<sequence>MMDRSYLGLLGYTRCLYMVNLNSGQVHFRIASLWFRDPTLGNTGIESFSACFVILGERLIRAVPNFSDSWKSLIFPWSDNYLLSKFMGGVAFKSFLGETITS</sequence>
<dbReference type="EMBL" id="BPLQ01010608">
    <property type="protein sequence ID" value="GIY51846.1"/>
    <property type="molecule type" value="Genomic_DNA"/>
</dbReference>
<gene>
    <name evidence="1" type="ORF">CDAR_617961</name>
</gene>
<reference evidence="1 2" key="1">
    <citation type="submission" date="2021-06" db="EMBL/GenBank/DDBJ databases">
        <title>Caerostris darwini draft genome.</title>
        <authorList>
            <person name="Kono N."/>
            <person name="Arakawa K."/>
        </authorList>
    </citation>
    <scope>NUCLEOTIDE SEQUENCE [LARGE SCALE GENOMIC DNA]</scope>
</reference>
<accession>A0AAV4U240</accession>
<evidence type="ECO:0000313" key="2">
    <source>
        <dbReference type="Proteomes" id="UP001054837"/>
    </source>
</evidence>
<comment type="caution">
    <text evidence="1">The sequence shown here is derived from an EMBL/GenBank/DDBJ whole genome shotgun (WGS) entry which is preliminary data.</text>
</comment>
<evidence type="ECO:0000313" key="1">
    <source>
        <dbReference type="EMBL" id="GIY51846.1"/>
    </source>
</evidence>
<proteinExistence type="predicted"/>